<organism evidence="7 8">
    <name type="scientific">Asparagus officinalis</name>
    <name type="common">Garden asparagus</name>
    <dbReference type="NCBI Taxonomy" id="4686"/>
    <lineage>
        <taxon>Eukaryota</taxon>
        <taxon>Viridiplantae</taxon>
        <taxon>Streptophyta</taxon>
        <taxon>Embryophyta</taxon>
        <taxon>Tracheophyta</taxon>
        <taxon>Spermatophyta</taxon>
        <taxon>Magnoliopsida</taxon>
        <taxon>Liliopsida</taxon>
        <taxon>Asparagales</taxon>
        <taxon>Asparagaceae</taxon>
        <taxon>Asparagoideae</taxon>
        <taxon>Asparagus</taxon>
    </lineage>
</organism>
<dbReference type="PANTHER" id="PTHR31499:SF80">
    <property type="entry name" value="HTH MYB-TYPE DOMAIN-CONTAINING PROTEIN"/>
    <property type="match status" value="1"/>
</dbReference>
<evidence type="ECO:0000256" key="2">
    <source>
        <dbReference type="ARBA" id="ARBA00023125"/>
    </source>
</evidence>
<name>A0A5P1F205_ASPOF</name>
<dbReference type="Gramene" id="ONK70819">
    <property type="protein sequence ID" value="ONK70819"/>
    <property type="gene ID" value="A4U43_C04F1860"/>
</dbReference>
<evidence type="ECO:0000313" key="8">
    <source>
        <dbReference type="Proteomes" id="UP000243459"/>
    </source>
</evidence>
<dbReference type="InterPro" id="IPR046955">
    <property type="entry name" value="PHR1-like"/>
</dbReference>
<evidence type="ECO:0000313" key="7">
    <source>
        <dbReference type="EMBL" id="ONK70819.1"/>
    </source>
</evidence>
<accession>A0A5P1F205</accession>
<evidence type="ECO:0000256" key="5">
    <source>
        <dbReference type="SAM" id="SignalP"/>
    </source>
</evidence>
<feature type="chain" id="PRO_5024343976" description="HTH myb-type domain-containing protein" evidence="5">
    <location>
        <begin position="19"/>
        <end position="111"/>
    </location>
</feature>
<sequence>MQLMEFTLFFFPCEIVYSAAPMSSKVSVHQPQTHQMVPSHFGELGAVSSPSTSAGDAPARPWMWLNPELHELVVEAVNQLGGSEKATPKVVLKLMKVDSLTMYHVKSHLQK</sequence>
<gene>
    <name evidence="7" type="ORF">A4U43_C04F1860</name>
</gene>
<dbReference type="InterPro" id="IPR017930">
    <property type="entry name" value="Myb_dom"/>
</dbReference>
<proteinExistence type="predicted"/>
<reference evidence="8" key="1">
    <citation type="journal article" date="2017" name="Nat. Commun.">
        <title>The asparagus genome sheds light on the origin and evolution of a young Y chromosome.</title>
        <authorList>
            <person name="Harkess A."/>
            <person name="Zhou J."/>
            <person name="Xu C."/>
            <person name="Bowers J.E."/>
            <person name="Van der Hulst R."/>
            <person name="Ayyampalayam S."/>
            <person name="Mercati F."/>
            <person name="Riccardi P."/>
            <person name="McKain M.R."/>
            <person name="Kakrana A."/>
            <person name="Tang H."/>
            <person name="Ray J."/>
            <person name="Groenendijk J."/>
            <person name="Arikit S."/>
            <person name="Mathioni S.M."/>
            <person name="Nakano M."/>
            <person name="Shan H."/>
            <person name="Telgmann-Rauber A."/>
            <person name="Kanno A."/>
            <person name="Yue Z."/>
            <person name="Chen H."/>
            <person name="Li W."/>
            <person name="Chen Y."/>
            <person name="Xu X."/>
            <person name="Zhang Y."/>
            <person name="Luo S."/>
            <person name="Chen H."/>
            <person name="Gao J."/>
            <person name="Mao Z."/>
            <person name="Pires J.C."/>
            <person name="Luo M."/>
            <person name="Kudrna D."/>
            <person name="Wing R.A."/>
            <person name="Meyers B.C."/>
            <person name="Yi K."/>
            <person name="Kong H."/>
            <person name="Lavrijsen P."/>
            <person name="Sunseri F."/>
            <person name="Falavigna A."/>
            <person name="Ye Y."/>
            <person name="Leebens-Mack J.H."/>
            <person name="Chen G."/>
        </authorList>
    </citation>
    <scope>NUCLEOTIDE SEQUENCE [LARGE SCALE GENOMIC DNA]</scope>
    <source>
        <strain evidence="8">cv. DH0086</strain>
    </source>
</reference>
<feature type="domain" description="HTH myb-type" evidence="6">
    <location>
        <begin position="67"/>
        <end position="111"/>
    </location>
</feature>
<dbReference type="PANTHER" id="PTHR31499">
    <property type="entry name" value="MYB FAMILY TRANSCRIPTION FACTOR PHL11"/>
    <property type="match status" value="1"/>
</dbReference>
<dbReference type="AlphaFoldDB" id="A0A5P1F205"/>
<protein>
    <recommendedName>
        <fullName evidence="6">HTH myb-type domain-containing protein</fullName>
    </recommendedName>
</protein>
<keyword evidence="8" id="KW-1185">Reference proteome</keyword>
<dbReference type="InterPro" id="IPR009057">
    <property type="entry name" value="Homeodomain-like_sf"/>
</dbReference>
<evidence type="ECO:0000256" key="3">
    <source>
        <dbReference type="ARBA" id="ARBA00023163"/>
    </source>
</evidence>
<dbReference type="GO" id="GO:0003677">
    <property type="term" value="F:DNA binding"/>
    <property type="evidence" value="ECO:0007669"/>
    <property type="project" value="UniProtKB-KW"/>
</dbReference>
<feature type="signal peptide" evidence="5">
    <location>
        <begin position="1"/>
        <end position="18"/>
    </location>
</feature>
<keyword evidence="4" id="KW-0539">Nucleus</keyword>
<dbReference type="GO" id="GO:0003700">
    <property type="term" value="F:DNA-binding transcription factor activity"/>
    <property type="evidence" value="ECO:0007669"/>
    <property type="project" value="InterPro"/>
</dbReference>
<keyword evidence="5" id="KW-0732">Signal</keyword>
<keyword evidence="2" id="KW-0238">DNA-binding</keyword>
<keyword evidence="3" id="KW-0804">Transcription</keyword>
<dbReference type="EMBL" id="CM007384">
    <property type="protein sequence ID" value="ONK70819.1"/>
    <property type="molecule type" value="Genomic_DNA"/>
</dbReference>
<dbReference type="Proteomes" id="UP000243459">
    <property type="component" value="Chromosome 4"/>
</dbReference>
<dbReference type="Gene3D" id="1.10.10.60">
    <property type="entry name" value="Homeodomain-like"/>
    <property type="match status" value="1"/>
</dbReference>
<dbReference type="InterPro" id="IPR006447">
    <property type="entry name" value="Myb_dom_plants"/>
</dbReference>
<evidence type="ECO:0000256" key="1">
    <source>
        <dbReference type="ARBA" id="ARBA00023015"/>
    </source>
</evidence>
<evidence type="ECO:0000259" key="6">
    <source>
        <dbReference type="PROSITE" id="PS51294"/>
    </source>
</evidence>
<dbReference type="SUPFAM" id="SSF46689">
    <property type="entry name" value="Homeodomain-like"/>
    <property type="match status" value="1"/>
</dbReference>
<dbReference type="NCBIfam" id="TIGR01557">
    <property type="entry name" value="myb_SHAQKYF"/>
    <property type="match status" value="1"/>
</dbReference>
<evidence type="ECO:0000256" key="4">
    <source>
        <dbReference type="ARBA" id="ARBA00023242"/>
    </source>
</evidence>
<dbReference type="PROSITE" id="PS51294">
    <property type="entry name" value="HTH_MYB"/>
    <property type="match status" value="1"/>
</dbReference>
<keyword evidence="1" id="KW-0805">Transcription regulation</keyword>